<comment type="caution">
    <text evidence="2">The sequence shown here is derived from an EMBL/GenBank/DDBJ whole genome shotgun (WGS) entry which is preliminary data.</text>
</comment>
<accession>A0A059G1W5</accession>
<proteinExistence type="predicted"/>
<dbReference type="InterPro" id="IPR025272">
    <property type="entry name" value="SocA_Panacea"/>
</dbReference>
<gene>
    <name evidence="2" type="ORF">HOC_19956</name>
</gene>
<dbReference type="STRING" id="1280953.HOC_19956"/>
<dbReference type="eggNOG" id="COG3600">
    <property type="taxonomic scope" value="Bacteria"/>
</dbReference>
<protein>
    <recommendedName>
        <fullName evidence="1">Antitoxin SocA-like Panacea domain-containing protein</fullName>
    </recommendedName>
</protein>
<dbReference type="EMBL" id="ARYL01000074">
    <property type="protein sequence ID" value="KCZ99319.1"/>
    <property type="molecule type" value="Genomic_DNA"/>
</dbReference>
<organism evidence="2 3">
    <name type="scientific">Hyphomonas oceanitis SCH89</name>
    <dbReference type="NCBI Taxonomy" id="1280953"/>
    <lineage>
        <taxon>Bacteria</taxon>
        <taxon>Pseudomonadati</taxon>
        <taxon>Pseudomonadota</taxon>
        <taxon>Alphaproteobacteria</taxon>
        <taxon>Hyphomonadales</taxon>
        <taxon>Hyphomonadaceae</taxon>
        <taxon>Hyphomonas</taxon>
    </lineage>
</organism>
<dbReference type="AlphaFoldDB" id="A0A059G1W5"/>
<sequence length="164" mass="19051">MALDPRIICNYIIAASLRNERPVTNLALQKLLYLTHAHYVMRYDKPLVTGYFEAWQFGPVMPAIYKELKPFGRRPINRLFEDIDLFSGEVRPLPPVDDAATLDLLRDVLYHYEKFSAGQLVDVTHASHGPWDHVWHKSRTDPFADRRISDTITRSRFGNLKRSV</sequence>
<evidence type="ECO:0000313" key="3">
    <source>
        <dbReference type="Proteomes" id="UP000024942"/>
    </source>
</evidence>
<evidence type="ECO:0000313" key="2">
    <source>
        <dbReference type="EMBL" id="KCZ99319.1"/>
    </source>
</evidence>
<name>A0A059G1W5_9PROT</name>
<keyword evidence="3" id="KW-1185">Reference proteome</keyword>
<dbReference type="Proteomes" id="UP000024942">
    <property type="component" value="Unassembled WGS sequence"/>
</dbReference>
<evidence type="ECO:0000259" key="1">
    <source>
        <dbReference type="Pfam" id="PF13274"/>
    </source>
</evidence>
<dbReference type="RefSeq" id="WP_084146501.1">
    <property type="nucleotide sequence ID" value="NZ_ARYL01000074.1"/>
</dbReference>
<reference evidence="2 3" key="1">
    <citation type="journal article" date="2014" name="Antonie Van Leeuwenhoek">
        <title>Hyphomonas beringensis sp. nov. and Hyphomonas chukchiensis sp. nov., isolated from surface seawater of the Bering Sea and Chukchi Sea.</title>
        <authorList>
            <person name="Li C."/>
            <person name="Lai Q."/>
            <person name="Li G."/>
            <person name="Dong C."/>
            <person name="Wang J."/>
            <person name="Liao Y."/>
            <person name="Shao Z."/>
        </authorList>
    </citation>
    <scope>NUCLEOTIDE SEQUENCE [LARGE SCALE GENOMIC DNA]</scope>
    <source>
        <strain evidence="2 3">SCH89</strain>
    </source>
</reference>
<feature type="domain" description="Antitoxin SocA-like Panacea" evidence="1">
    <location>
        <begin position="28"/>
        <end position="131"/>
    </location>
</feature>
<dbReference type="Pfam" id="PF13274">
    <property type="entry name" value="SocA_Panacea"/>
    <property type="match status" value="1"/>
</dbReference>